<keyword evidence="2" id="KW-1185">Reference proteome</keyword>
<sequence length="55" mass="6403">RNFSKGRLPKKKTKNSILCIDNEDGRWRDKVDETTTVVEDYFPNIFTSSHSTVID</sequence>
<dbReference type="EMBL" id="JXTB01000605">
    <property type="protein sequence ID" value="PON35586.1"/>
    <property type="molecule type" value="Genomic_DNA"/>
</dbReference>
<evidence type="ECO:0000313" key="2">
    <source>
        <dbReference type="Proteomes" id="UP000237105"/>
    </source>
</evidence>
<comment type="caution">
    <text evidence="1">The sequence shown here is derived from an EMBL/GenBank/DDBJ whole genome shotgun (WGS) entry which is preliminary data.</text>
</comment>
<name>A0A2P5AGB9_PARAD</name>
<reference evidence="2" key="1">
    <citation type="submission" date="2016-06" db="EMBL/GenBank/DDBJ databases">
        <title>Parallel loss of symbiosis genes in relatives of nitrogen-fixing non-legume Parasponia.</title>
        <authorList>
            <person name="Van Velzen R."/>
            <person name="Holmer R."/>
            <person name="Bu F."/>
            <person name="Rutten L."/>
            <person name="Van Zeijl A."/>
            <person name="Liu W."/>
            <person name="Santuari L."/>
            <person name="Cao Q."/>
            <person name="Sharma T."/>
            <person name="Shen D."/>
            <person name="Roswanjaya Y."/>
            <person name="Wardhani T."/>
            <person name="Kalhor M.S."/>
            <person name="Jansen J."/>
            <person name="Van den Hoogen J."/>
            <person name="Gungor B."/>
            <person name="Hartog M."/>
            <person name="Hontelez J."/>
            <person name="Verver J."/>
            <person name="Yang W.-C."/>
            <person name="Schijlen E."/>
            <person name="Repin R."/>
            <person name="Schilthuizen M."/>
            <person name="Schranz E."/>
            <person name="Heidstra R."/>
            <person name="Miyata K."/>
            <person name="Fedorova E."/>
            <person name="Kohlen W."/>
            <person name="Bisseling T."/>
            <person name="Smit S."/>
            <person name="Geurts R."/>
        </authorList>
    </citation>
    <scope>NUCLEOTIDE SEQUENCE [LARGE SCALE GENOMIC DNA]</scope>
    <source>
        <strain evidence="2">cv. WU1-14</strain>
    </source>
</reference>
<evidence type="ECO:0000313" key="1">
    <source>
        <dbReference type="EMBL" id="PON35586.1"/>
    </source>
</evidence>
<accession>A0A2P5AGB9</accession>
<dbReference type="Proteomes" id="UP000237105">
    <property type="component" value="Unassembled WGS sequence"/>
</dbReference>
<dbReference type="AlphaFoldDB" id="A0A2P5AGB9"/>
<proteinExistence type="predicted"/>
<dbReference type="OrthoDB" id="1743228at2759"/>
<protein>
    <submittedName>
        <fullName evidence="1">Uncharacterized protein</fullName>
    </submittedName>
</protein>
<feature type="non-terminal residue" evidence="1">
    <location>
        <position position="1"/>
    </location>
</feature>
<organism evidence="1 2">
    <name type="scientific">Parasponia andersonii</name>
    <name type="common">Sponia andersonii</name>
    <dbReference type="NCBI Taxonomy" id="3476"/>
    <lineage>
        <taxon>Eukaryota</taxon>
        <taxon>Viridiplantae</taxon>
        <taxon>Streptophyta</taxon>
        <taxon>Embryophyta</taxon>
        <taxon>Tracheophyta</taxon>
        <taxon>Spermatophyta</taxon>
        <taxon>Magnoliopsida</taxon>
        <taxon>eudicotyledons</taxon>
        <taxon>Gunneridae</taxon>
        <taxon>Pentapetalae</taxon>
        <taxon>rosids</taxon>
        <taxon>fabids</taxon>
        <taxon>Rosales</taxon>
        <taxon>Cannabaceae</taxon>
        <taxon>Parasponia</taxon>
    </lineage>
</organism>
<gene>
    <name evidence="1" type="ORF">PanWU01x14_334870</name>
</gene>